<evidence type="ECO:0000256" key="3">
    <source>
        <dbReference type="SAM" id="Phobius"/>
    </source>
</evidence>
<evidence type="ECO:0000256" key="2">
    <source>
        <dbReference type="SAM" id="MobiDB-lite"/>
    </source>
</evidence>
<keyword evidence="1" id="KW-0175">Coiled coil</keyword>
<feature type="region of interest" description="Disordered" evidence="2">
    <location>
        <begin position="1083"/>
        <end position="1117"/>
    </location>
</feature>
<organism evidence="4 5">
    <name type="scientific">Plasmodium gallinaceum</name>
    <dbReference type="NCBI Taxonomy" id="5849"/>
    <lineage>
        <taxon>Eukaryota</taxon>
        <taxon>Sar</taxon>
        <taxon>Alveolata</taxon>
        <taxon>Apicomplexa</taxon>
        <taxon>Aconoidasida</taxon>
        <taxon>Haemosporida</taxon>
        <taxon>Plasmodiidae</taxon>
        <taxon>Plasmodium</taxon>
        <taxon>Plasmodium (Haemamoeba)</taxon>
    </lineage>
</organism>
<dbReference type="GeneID" id="39730496"/>
<dbReference type="RefSeq" id="XP_028527389.1">
    <property type="nucleotide sequence ID" value="XM_028670659.1"/>
</dbReference>
<evidence type="ECO:0000313" key="4">
    <source>
        <dbReference type="EMBL" id="CRG94574.1"/>
    </source>
</evidence>
<feature type="coiled-coil region" evidence="1">
    <location>
        <begin position="1715"/>
        <end position="1742"/>
    </location>
</feature>
<dbReference type="EMBL" id="CVMV01000032">
    <property type="protein sequence ID" value="CRG94574.1"/>
    <property type="molecule type" value="Genomic_DNA"/>
</dbReference>
<name>A0A1J1GTE6_PLAGA</name>
<comment type="caution">
    <text evidence="4">The sequence shown here is derived from an EMBL/GenBank/DDBJ whole genome shotgun (WGS) entry which is preliminary data.</text>
</comment>
<keyword evidence="3" id="KW-0472">Membrane</keyword>
<evidence type="ECO:0000256" key="1">
    <source>
        <dbReference type="SAM" id="Coils"/>
    </source>
</evidence>
<reference evidence="4" key="1">
    <citation type="submission" date="2015-04" db="EMBL/GenBank/DDBJ databases">
        <authorList>
            <consortium name="Pathogen Informatics"/>
        </authorList>
    </citation>
    <scope>NUCLEOTIDE SEQUENCE [LARGE SCALE GENOMIC DNA]</scope>
    <source>
        <strain evidence="4">8A</strain>
    </source>
</reference>
<gene>
    <name evidence="4" type="ORF">PGAL8A_00196900</name>
</gene>
<protein>
    <submittedName>
        <fullName evidence="4">Uncharacterized protein</fullName>
    </submittedName>
</protein>
<proteinExistence type="predicted"/>
<accession>A0A1J1GTE6</accession>
<dbReference type="OrthoDB" id="5538672at2759"/>
<dbReference type="Proteomes" id="UP000220797">
    <property type="component" value="Unassembled WGS sequence"/>
</dbReference>
<evidence type="ECO:0000313" key="5">
    <source>
        <dbReference type="Proteomes" id="UP000220797"/>
    </source>
</evidence>
<dbReference type="VEuPathDB" id="PlasmoDB:PGAL8A_00196900"/>
<keyword evidence="3" id="KW-0812">Transmembrane</keyword>
<dbReference type="OMA" id="FYINYFF"/>
<feature type="compositionally biased region" description="Basic and acidic residues" evidence="2">
    <location>
        <begin position="1083"/>
        <end position="1095"/>
    </location>
</feature>
<keyword evidence="5" id="KW-1185">Reference proteome</keyword>
<keyword evidence="3" id="KW-1133">Transmembrane helix</keyword>
<sequence length="2713" mass="328087">MERKIKSKKKVSSSQKNKIINVDDRLNNQFIKTSEPKISKETLYFDKNMNNSIINKIKLPTKDLEKEMKEKTKEEIKRYICVEENKSNIKNIDHLNNPIGENIKKEKENKNILNKTKKYNLIDTQTGNIEYNSTSYAEENIDDLIHNIDDKDNFFSFSNNHKLINIKSREIFKRNMPITDENFNCEDTHFIGQNEKKCNLEEFNKSLQFLEDIEEFKKKKKKMDDAVLNIGKSNEKNSKEINEKKKEKLCLIEEKETSSYKLKKKKKIEKYNISCEEKEKYMKNYMLKLEEQYKQKKEDDLQKEISENKEELKKFQDRQNTFLNFLKNPRLNLPKNEDLNDYLSVYPETIHFTDITKGMRLTKDLLITNKSKILLHVIIIPPLTKYFFVKEIINIYNKSEENSKINLNNQIAPGHTLKIKICYNVFTLNQQNDHIKLLTEAGNKIINLKVFQSIPNIKFDKVLNFGPIRPNEKKKKLFPIRNNGKETNILILPKKLYNLFETKKNIEKEENILNLLIKKSEEKNEIMKINENEDIYYIYNNVKSYSYNFLFLYKKLVNNFDDIYFENILQDFYYFNLKNSEEKTINFFFKSNKIGIYEKDYFIITDIECNFDELEDKKEYDFINYNKLNIFQFSVKTIVEPLLLNLLYMNRKIEKDTYKKNLLEYIQNNKKDNLDYFFYINSLNSFKFSDIQICSGYNWLEIEVLNSGLIDLEISCNIYIKENEGIQSKPFILDIQNKGNYYYDELFDDTLTHSLYEESSKDPYIIKEKNKKGKKKKKNGKLCPIYIYPKRFNLSYKKSQKIFIVFKPLEKHKNFKNYYFILAVKNLTKGSDINMEDLLELHKNNQESDGIPLVCINEKKIIKNKKLHERYSVNISKYENTSSSSSITKCSRSSNSELSEENIMKKQNMKKSYFYKKNKKLKYIALYVNLYANIIKPSIYVNVKNLSRCFFPNPLYLYKTSFTIKNQNDFYINYFFENLNNLKDISTNKYILKNDIINNLNKKIEKKELEHKKEKEVLCKHENIEENKYKNKDEKKYKDKNDKEKIYEDKSVNNSYDDEKDFIYYYDYFDILNILKLRKEEKIKKKKEKKNESKTRNSSTLTNNKRGNSKKNETVKQTNSIINIKKRNLNEEKNQIEENFNVKNVPYYNLNKKLIKYFYQRGNSDNVGVYVLIQNSINKNSNENGLKNEKTKDSKKKKKNILKIEKGDYCLKPHEKKKIVLFFLVNKYGYYEININMIFYMDNYKISKSIKANILARCKGLNISKETLFFKNSYSHYCFCDVVKISNLDKDLKLINLDSSDITYYGFISLYNFYLFAFKKKKKKKKIQYTDIFHNFMKNFYEIIEKDMDHNYIKKENKFYNCNKCKCFFKYNSCLDYLKNFFTNYNNITNYLFHFNNKEYLIQILSEINNENKEKLDLIKFNNNFKDIYNYHQNENIYLHNNKIGHNKYFIIYPSNLLLFPLKETFFFFFFFFSHAESVNISLSVKWCKFNKDIFIEGESKNSNIKITHNKNLNVKNVDNKKEQKERNYIGICSGLFYFNVENLNDLEISYEFCEMDNSEFEYNYFKKKYIMIFNCNVKLDCYYKDFYSFIKINNIKYIKSECNLKKNSLNYQNSEPNLSEVSKEDNKIHGCIIMNGSNLNHIGGKDIKRHEYRLLLFYDDNITKDKNFLNLRFSIKLKHFYNNEIIKVSSYFYIHTFDFLLINENNLLLSIFYYLKKKLLIEEKKNSLEEYNNKSKTAEYDNKKQMNSFVDEMLEELNFIKKEEFNEEKKDNNTTNILNEDFKKIKNYFDIEEYVLLEFQNFIYKMENESKKKMQIKEQCEENSLRYHFSEKKEYIFKNVQNEKQKINYYEEFINQNKFYQKDYNKDKIINDNIINFIWKYILLKKLNNKIGYDFIDFIRKHKYELYYSYEKKDIIRENECMKKEKKEKISKQKVLTNLCKNYCYELNRENDIIYIIITNTNKYNLKLNFDSNHYINDTINKIFHYCINDLILKKEWNGISEFINEYKLNKNKKKKYKNINIKTLNSQSYNKLKHLNFIYKERNKDYYYKYLDQILKEKNDYCLNLKNNFFLDFFIFKNKINSMKSSFVKLSLYCDNINFYEDEITMNLNKSEKICKIFITSKIKSLHLLNPYKITKDEDKCIFLNCLYVDYEILKNYEEVNKVEKNEKIEQICKCFDEILKPYEIIIFNSCNLKKNITWSFSKIFYKNKKNTELKYEGETTKTNQEKTQKTENNVNENINEKEINEENNIHTEKFLNSSNNINFRNEDCELKIDSMNSCINTKEKKKIKIFLENILHKEGNHLYKIKCNYEYIDDNSLNNRIKNDVSNYTINEDLKKLLFLDFYLYINIEKPQIMLLYNNQVYYDKKIKFDFNYFNKKAYKKINKMYKSQIINDIIYEDMNEINKYFDIIFLKNKNLKLYFINQQDIHFFTYIYTKKFFVIKNIYIDNEEFDHSNTHIFNIKRKCNVCIELEIDELKFKNEIKNNMNNSSTLKNNISKKLIYEDFLIFQYLTSKNQQKFLIECHYNVSFIILKENKYIFHEFNNLKRKDQGINSKELNDIENNLLDNIKKGKIIYNEIEVKNNIYFIYIHFTELKIYKFCLFLFNTTKIPATWNIKENSSNLISSSLKNINSKIFHFSKTKGILFGETYDIHSVNSNKYEKKKNPFLFPDYLIVTFEPISKSDITKKYCINIADGEKIYFYLKAIYQQKND</sequence>
<feature type="transmembrane region" description="Helical" evidence="3">
    <location>
        <begin position="1302"/>
        <end position="1318"/>
    </location>
</feature>
<feature type="transmembrane region" description="Helical" evidence="3">
    <location>
        <begin position="1450"/>
        <end position="1473"/>
    </location>
</feature>